<comment type="caution">
    <text evidence="3">The sequence shown here is derived from an EMBL/GenBank/DDBJ whole genome shotgun (WGS) entry which is preliminary data.</text>
</comment>
<evidence type="ECO:0000256" key="1">
    <source>
        <dbReference type="ARBA" id="ARBA00023002"/>
    </source>
</evidence>
<dbReference type="InterPro" id="IPR036291">
    <property type="entry name" value="NAD(P)-bd_dom_sf"/>
</dbReference>
<organism evidence="3 4">
    <name type="scientific">Caballeronia hypogeia</name>
    <dbReference type="NCBI Taxonomy" id="1777140"/>
    <lineage>
        <taxon>Bacteria</taxon>
        <taxon>Pseudomonadati</taxon>
        <taxon>Pseudomonadota</taxon>
        <taxon>Betaproteobacteria</taxon>
        <taxon>Burkholderiales</taxon>
        <taxon>Burkholderiaceae</taxon>
        <taxon>Caballeronia</taxon>
    </lineage>
</organism>
<name>A0A158C0G8_9BURK</name>
<dbReference type="GO" id="GO:0030267">
    <property type="term" value="F:glyoxylate reductase (NADPH) activity"/>
    <property type="evidence" value="ECO:0007669"/>
    <property type="project" value="TreeGrafter"/>
</dbReference>
<keyword evidence="4" id="KW-1185">Reference proteome</keyword>
<dbReference type="InterPro" id="IPR029753">
    <property type="entry name" value="D-isomer_DH_CS"/>
</dbReference>
<dbReference type="EMBL" id="FCOA02000016">
    <property type="protein sequence ID" value="SAK75761.1"/>
    <property type="molecule type" value="Genomic_DNA"/>
</dbReference>
<dbReference type="RefSeq" id="WP_063963526.1">
    <property type="nucleotide sequence ID" value="NZ_FCOA02000016.1"/>
</dbReference>
<dbReference type="GO" id="GO:0051287">
    <property type="term" value="F:NAD binding"/>
    <property type="evidence" value="ECO:0007669"/>
    <property type="project" value="InterPro"/>
</dbReference>
<dbReference type="Gene3D" id="3.40.50.720">
    <property type="entry name" value="NAD(P)-binding Rossmann-like Domain"/>
    <property type="match status" value="2"/>
</dbReference>
<accession>A0A158C0G8</accession>
<dbReference type="STRING" id="1777140.AWB79_04501"/>
<evidence type="ECO:0000313" key="3">
    <source>
        <dbReference type="EMBL" id="SAK75761.1"/>
    </source>
</evidence>
<dbReference type="OrthoDB" id="9805416at2"/>
<dbReference type="SUPFAM" id="SSF51735">
    <property type="entry name" value="NAD(P)-binding Rossmann-fold domains"/>
    <property type="match status" value="1"/>
</dbReference>
<dbReference type="GO" id="GO:0005829">
    <property type="term" value="C:cytosol"/>
    <property type="evidence" value="ECO:0007669"/>
    <property type="project" value="TreeGrafter"/>
</dbReference>
<keyword evidence="1" id="KW-0560">Oxidoreductase</keyword>
<gene>
    <name evidence="3" type="ORF">AWB79_04501</name>
</gene>
<dbReference type="InterPro" id="IPR006140">
    <property type="entry name" value="D-isomer_DH_NAD-bd"/>
</dbReference>
<feature type="domain" description="D-isomer specific 2-hydroxyacid dehydrogenase NAD-binding" evidence="2">
    <location>
        <begin position="112"/>
        <end position="280"/>
    </location>
</feature>
<sequence length="315" mass="34809">MKVLTLRQHSPHASLLGELLGPDFEVRGVADVKKDSLDADVLVTTHLSPDEASAATAKLVHVPGAGYEGVAWNSLPDGCIGANVFCHEVPIAEYVLHAALSRVFAQHRPGALSDKTWPRAYLQREFRGELYGARMTIVGTGHIGQEVAKRAQAFGVATTGINRSGRAAAHFDTTAPIERIDEFLAQTDILVLCCPLDDTTRHLFDRERLARLPSTSLLINVARGGVIEEQALYEALRDQRIGAAVLDVWYQYPKTVDDDMAPSRYPFAELPNVSMTPHISGWSRGLLDRRYREIAENIRRLKQGDALANVIWPKR</sequence>
<dbReference type="CDD" id="cd12165">
    <property type="entry name" value="2-Hacid_dh_6"/>
    <property type="match status" value="1"/>
</dbReference>
<dbReference type="PROSITE" id="PS00671">
    <property type="entry name" value="D_2_HYDROXYACID_DH_3"/>
    <property type="match status" value="1"/>
</dbReference>
<evidence type="ECO:0000259" key="2">
    <source>
        <dbReference type="Pfam" id="PF02826"/>
    </source>
</evidence>
<dbReference type="Proteomes" id="UP000054851">
    <property type="component" value="Unassembled WGS sequence"/>
</dbReference>
<dbReference type="Pfam" id="PF02826">
    <property type="entry name" value="2-Hacid_dh_C"/>
    <property type="match status" value="1"/>
</dbReference>
<reference evidence="3" key="1">
    <citation type="submission" date="2016-01" db="EMBL/GenBank/DDBJ databases">
        <authorList>
            <person name="Peeters C."/>
        </authorList>
    </citation>
    <scope>NUCLEOTIDE SEQUENCE</scope>
    <source>
        <strain evidence="3">LMG 29322</strain>
    </source>
</reference>
<dbReference type="GO" id="GO:0016618">
    <property type="term" value="F:hydroxypyruvate reductase [NAD(P)H] activity"/>
    <property type="evidence" value="ECO:0007669"/>
    <property type="project" value="TreeGrafter"/>
</dbReference>
<dbReference type="InterPro" id="IPR050223">
    <property type="entry name" value="D-isomer_2-hydroxyacid_DH"/>
</dbReference>
<protein>
    <submittedName>
        <fullName evidence="3">D-isomer specific 2-hydroxyacid dehydrogenase</fullName>
    </submittedName>
</protein>
<proteinExistence type="predicted"/>
<evidence type="ECO:0000313" key="4">
    <source>
        <dbReference type="Proteomes" id="UP000054851"/>
    </source>
</evidence>
<dbReference type="AlphaFoldDB" id="A0A158C0G8"/>
<dbReference type="PANTHER" id="PTHR10996:SF283">
    <property type="entry name" value="GLYOXYLATE_HYDROXYPYRUVATE REDUCTASE B"/>
    <property type="match status" value="1"/>
</dbReference>
<dbReference type="PANTHER" id="PTHR10996">
    <property type="entry name" value="2-HYDROXYACID DEHYDROGENASE-RELATED"/>
    <property type="match status" value="1"/>
</dbReference>